<evidence type="ECO:0000256" key="4">
    <source>
        <dbReference type="ARBA" id="ARBA00004173"/>
    </source>
</evidence>
<dbReference type="GO" id="GO:0005960">
    <property type="term" value="C:glycine cleavage complex"/>
    <property type="evidence" value="ECO:0007669"/>
    <property type="project" value="InterPro"/>
</dbReference>
<dbReference type="InterPro" id="IPR001353">
    <property type="entry name" value="Proteasome_sua/b"/>
</dbReference>
<dbReference type="InterPro" id="IPR033753">
    <property type="entry name" value="GCV_H/Fam206"/>
</dbReference>
<dbReference type="PANTHER" id="PTHR47447:SF17">
    <property type="entry name" value="OS12G0638900 PROTEIN"/>
    <property type="match status" value="1"/>
</dbReference>
<evidence type="ECO:0000256" key="17">
    <source>
        <dbReference type="PROSITE-ProRule" id="PRU00708"/>
    </source>
</evidence>
<evidence type="ECO:0000256" key="2">
    <source>
        <dbReference type="ARBA" id="ARBA00002000"/>
    </source>
</evidence>
<dbReference type="Pfam" id="PF01535">
    <property type="entry name" value="PPR"/>
    <property type="match status" value="1"/>
</dbReference>
<dbReference type="NCBIfam" id="NF003075">
    <property type="entry name" value="PRK03996.1"/>
    <property type="match status" value="1"/>
</dbReference>
<organism evidence="20 21">
    <name type="scientific">Malus domestica</name>
    <name type="common">Apple</name>
    <name type="synonym">Pyrus malus</name>
    <dbReference type="NCBI Taxonomy" id="3750"/>
    <lineage>
        <taxon>Eukaryota</taxon>
        <taxon>Viridiplantae</taxon>
        <taxon>Streptophyta</taxon>
        <taxon>Embryophyta</taxon>
        <taxon>Tracheophyta</taxon>
        <taxon>Spermatophyta</taxon>
        <taxon>Magnoliopsida</taxon>
        <taxon>eudicotyledons</taxon>
        <taxon>Gunneridae</taxon>
        <taxon>Pentapetalae</taxon>
        <taxon>rosids</taxon>
        <taxon>fabids</taxon>
        <taxon>Rosales</taxon>
        <taxon>Rosaceae</taxon>
        <taxon>Amygdaloideae</taxon>
        <taxon>Maleae</taxon>
        <taxon>Malus</taxon>
    </lineage>
</organism>
<evidence type="ECO:0000256" key="18">
    <source>
        <dbReference type="PROSITE-ProRule" id="PRU00808"/>
    </source>
</evidence>
<dbReference type="GO" id="GO:0006511">
    <property type="term" value="P:ubiquitin-dependent protein catabolic process"/>
    <property type="evidence" value="ECO:0007669"/>
    <property type="project" value="InterPro"/>
</dbReference>
<dbReference type="NCBIfam" id="TIGR00756">
    <property type="entry name" value="PPR"/>
    <property type="match status" value="9"/>
</dbReference>
<dbReference type="HAMAP" id="MF_00272">
    <property type="entry name" value="GcvH"/>
    <property type="match status" value="1"/>
</dbReference>
<dbReference type="InterPro" id="IPR029055">
    <property type="entry name" value="Ntn_hydrolases_N"/>
</dbReference>
<keyword evidence="11 16" id="KW-0450">Lipoyl</keyword>
<dbReference type="FunFam" id="3.60.20.10:FF:000028">
    <property type="entry name" value="Proteasome subunit alpha type"/>
    <property type="match status" value="1"/>
</dbReference>
<comment type="similarity">
    <text evidence="18">Belongs to the peptidase T1A family.</text>
</comment>
<gene>
    <name evidence="20" type="ORF">DVH24_022080</name>
</gene>
<evidence type="ECO:0000256" key="14">
    <source>
        <dbReference type="ARBA" id="ARBA00023128"/>
    </source>
</evidence>
<dbReference type="InterPro" id="IPR011990">
    <property type="entry name" value="TPR-like_helical_dom_sf"/>
</dbReference>
<comment type="similarity">
    <text evidence="6">Belongs to the PPR family. P subfamily.</text>
</comment>
<keyword evidence="10" id="KW-0677">Repeat</keyword>
<dbReference type="Proteomes" id="UP000290289">
    <property type="component" value="Chromosome 10"/>
</dbReference>
<feature type="repeat" description="PPR" evidence="17">
    <location>
        <begin position="782"/>
        <end position="816"/>
    </location>
</feature>
<keyword evidence="12 18" id="KW-0647">Proteasome</keyword>
<keyword evidence="14" id="KW-0496">Mitochondrion</keyword>
<dbReference type="Pfam" id="PF10584">
    <property type="entry name" value="Proteasome_A_N"/>
    <property type="match status" value="1"/>
</dbReference>
<keyword evidence="21" id="KW-1185">Reference proteome</keyword>
<dbReference type="InterPro" id="IPR002885">
    <property type="entry name" value="PPR_rpt"/>
</dbReference>
<dbReference type="SMART" id="SM00948">
    <property type="entry name" value="Proteasome_A_N"/>
    <property type="match status" value="1"/>
</dbReference>
<dbReference type="PROSITE" id="PS50968">
    <property type="entry name" value="BIOTINYL_LIPOYL"/>
    <property type="match status" value="1"/>
</dbReference>
<dbReference type="GO" id="GO:0005739">
    <property type="term" value="C:mitochondrion"/>
    <property type="evidence" value="ECO:0007669"/>
    <property type="project" value="UniProtKB-SubCell"/>
</dbReference>
<feature type="repeat" description="PPR" evidence="17">
    <location>
        <begin position="563"/>
        <end position="597"/>
    </location>
</feature>
<evidence type="ECO:0000313" key="21">
    <source>
        <dbReference type="Proteomes" id="UP000290289"/>
    </source>
</evidence>
<keyword evidence="9" id="KW-0963">Cytoplasm</keyword>
<dbReference type="EMBL" id="RDQH01000336">
    <property type="protein sequence ID" value="RXH86807.1"/>
    <property type="molecule type" value="Genomic_DNA"/>
</dbReference>
<feature type="repeat" description="PPR" evidence="17">
    <location>
        <begin position="388"/>
        <end position="422"/>
    </location>
</feature>
<dbReference type="Pfam" id="PF13041">
    <property type="entry name" value="PPR_2"/>
    <property type="match status" value="3"/>
</dbReference>
<reference evidence="20 21" key="1">
    <citation type="submission" date="2018-10" db="EMBL/GenBank/DDBJ databases">
        <title>A high-quality apple genome assembly.</title>
        <authorList>
            <person name="Hu J."/>
        </authorList>
    </citation>
    <scope>NUCLEOTIDE SEQUENCE [LARGE SCALE GENOMIC DNA]</scope>
    <source>
        <strain evidence="21">cv. HFTH1</strain>
        <tissue evidence="20">Young leaf</tissue>
    </source>
</reference>
<proteinExistence type="inferred from homology"/>
<dbReference type="CDD" id="cd06848">
    <property type="entry name" value="GCS_H"/>
    <property type="match status" value="1"/>
</dbReference>
<dbReference type="GO" id="GO:0019773">
    <property type="term" value="C:proteasome core complex, alpha-subunit complex"/>
    <property type="evidence" value="ECO:0007669"/>
    <property type="project" value="UniProtKB-UniRule"/>
</dbReference>
<feature type="repeat" description="PPR" evidence="17">
    <location>
        <begin position="747"/>
        <end position="781"/>
    </location>
</feature>
<dbReference type="Pfam" id="PF00227">
    <property type="entry name" value="Proteasome"/>
    <property type="match status" value="1"/>
</dbReference>
<evidence type="ECO:0000256" key="3">
    <source>
        <dbReference type="ARBA" id="ARBA00004123"/>
    </source>
</evidence>
<evidence type="ECO:0000256" key="11">
    <source>
        <dbReference type="ARBA" id="ARBA00022823"/>
    </source>
</evidence>
<dbReference type="AlphaFoldDB" id="A0A498IWY7"/>
<dbReference type="Pfam" id="PF13812">
    <property type="entry name" value="PPR_3"/>
    <property type="match status" value="2"/>
</dbReference>
<dbReference type="CDD" id="cd03750">
    <property type="entry name" value="proteasome_alpha_type_2"/>
    <property type="match status" value="1"/>
</dbReference>
<accession>A0A498IWY7</accession>
<evidence type="ECO:0000256" key="16">
    <source>
        <dbReference type="PIRSR" id="PIRSR617453-50"/>
    </source>
</evidence>
<keyword evidence="13" id="KW-0809">Transit peptide</keyword>
<comment type="function">
    <text evidence="2">The proteasome is a multicatalytic proteinase complex which is characterized by its ability to cleave peptides with Arg, Phe, Tyr, Leu, and Glu adjacent to the leaving group at neutral or slightly basic pH. The proteasome has an ATP-dependent proteolytic activity.</text>
</comment>
<keyword evidence="15" id="KW-0539">Nucleus</keyword>
<evidence type="ECO:0000256" key="7">
    <source>
        <dbReference type="ARBA" id="ARBA00009249"/>
    </source>
</evidence>
<name>A0A498IWY7_MALDO</name>
<comment type="similarity">
    <text evidence="7">Belongs to the GcvH family.</text>
</comment>
<dbReference type="Gene3D" id="1.25.40.10">
    <property type="entry name" value="Tetratricopeptide repeat domain"/>
    <property type="match status" value="4"/>
</dbReference>
<evidence type="ECO:0000256" key="8">
    <source>
        <dbReference type="ARBA" id="ARBA00011517"/>
    </source>
</evidence>
<evidence type="ECO:0000256" key="10">
    <source>
        <dbReference type="ARBA" id="ARBA00022737"/>
    </source>
</evidence>
<feature type="repeat" description="PPR" evidence="17">
    <location>
        <begin position="493"/>
        <end position="527"/>
    </location>
</feature>
<feature type="repeat" description="PPR" evidence="17">
    <location>
        <begin position="677"/>
        <end position="711"/>
    </location>
</feature>
<comment type="subunit">
    <text evidence="8">Component of the 20S core complex of the 26S proteasome. The 26S proteasome is composed of a core protease (CP), known as the 20S proteasome, capped at one or both ends by the 19S regulatory particle (RP/PA700). The 20S proteasome core is composed of 28 subunits that are arranged in four stacked rings, resulting in a barrel-shaped structure. The two end rings are each formed by seven alpha subunits, and the two central rings are each formed by seven beta subunits. The catalytic chamber with the active sites is on the inside of the barrel.</text>
</comment>
<dbReference type="Pfam" id="PF01597">
    <property type="entry name" value="GCV_H"/>
    <property type="match status" value="1"/>
</dbReference>
<protein>
    <recommendedName>
        <fullName evidence="19">Lipoyl-binding domain-containing protein</fullName>
    </recommendedName>
</protein>
<evidence type="ECO:0000259" key="19">
    <source>
        <dbReference type="PROSITE" id="PS50968"/>
    </source>
</evidence>
<comment type="cofactor">
    <cofactor evidence="1">
        <name>(R)-lipoate</name>
        <dbReference type="ChEBI" id="CHEBI:83088"/>
    </cofactor>
</comment>
<dbReference type="SUPFAM" id="SSF81901">
    <property type="entry name" value="HCP-like"/>
    <property type="match status" value="1"/>
</dbReference>
<dbReference type="NCBIfam" id="NF002270">
    <property type="entry name" value="PRK01202.1"/>
    <property type="match status" value="1"/>
</dbReference>
<dbReference type="SUPFAM" id="SSF56235">
    <property type="entry name" value="N-terminal nucleophile aminohydrolases (Ntn hydrolases)"/>
    <property type="match status" value="1"/>
</dbReference>
<dbReference type="Gene3D" id="3.60.20.10">
    <property type="entry name" value="Glutamine Phosphoribosylpyrophosphate, subunit 1, domain 1"/>
    <property type="match status" value="1"/>
</dbReference>
<evidence type="ECO:0000256" key="1">
    <source>
        <dbReference type="ARBA" id="ARBA00001938"/>
    </source>
</evidence>
<dbReference type="PROSITE" id="PS51475">
    <property type="entry name" value="PROTEASOME_ALPHA_2"/>
    <property type="match status" value="1"/>
</dbReference>
<evidence type="ECO:0000256" key="15">
    <source>
        <dbReference type="ARBA" id="ARBA00023242"/>
    </source>
</evidence>
<comment type="caution">
    <text evidence="20">The sequence shown here is derived from an EMBL/GenBank/DDBJ whole genome shotgun (WGS) entry which is preliminary data.</text>
</comment>
<comment type="subcellular location">
    <subcellularLocation>
        <location evidence="5">Cytoplasm</location>
    </subcellularLocation>
    <subcellularLocation>
        <location evidence="4">Mitochondrion</location>
    </subcellularLocation>
    <subcellularLocation>
        <location evidence="3">Nucleus</location>
    </subcellularLocation>
</comment>
<dbReference type="InterPro" id="IPR017453">
    <property type="entry name" value="GCV_H_sub"/>
</dbReference>
<dbReference type="GO" id="GO:0019464">
    <property type="term" value="P:glycine decarboxylation via glycine cleavage system"/>
    <property type="evidence" value="ECO:0007669"/>
    <property type="project" value="InterPro"/>
</dbReference>
<dbReference type="Gene3D" id="2.40.50.100">
    <property type="match status" value="1"/>
</dbReference>
<dbReference type="GO" id="GO:0005634">
    <property type="term" value="C:nucleus"/>
    <property type="evidence" value="ECO:0007669"/>
    <property type="project" value="UniProtKB-SubCell"/>
</dbReference>
<evidence type="ECO:0000256" key="9">
    <source>
        <dbReference type="ARBA" id="ARBA00022490"/>
    </source>
</evidence>
<dbReference type="InterPro" id="IPR000089">
    <property type="entry name" value="Biotin_lipoyl"/>
</dbReference>
<feature type="repeat" description="PPR" evidence="17">
    <location>
        <begin position="458"/>
        <end position="492"/>
    </location>
</feature>
<dbReference type="SUPFAM" id="SSF51230">
    <property type="entry name" value="Single hybrid motif"/>
    <property type="match status" value="1"/>
</dbReference>
<dbReference type="PANTHER" id="PTHR47447">
    <property type="entry name" value="OS03G0856100 PROTEIN"/>
    <property type="match status" value="1"/>
</dbReference>
<dbReference type="PROSITE" id="PS00388">
    <property type="entry name" value="PROTEASOME_ALPHA_1"/>
    <property type="match status" value="1"/>
</dbReference>
<evidence type="ECO:0000313" key="20">
    <source>
        <dbReference type="EMBL" id="RXH86807.1"/>
    </source>
</evidence>
<dbReference type="InterPro" id="IPR000426">
    <property type="entry name" value="Proteasome_asu_N"/>
</dbReference>
<evidence type="ECO:0000256" key="5">
    <source>
        <dbReference type="ARBA" id="ARBA00004496"/>
    </source>
</evidence>
<dbReference type="PROSITE" id="PS51375">
    <property type="entry name" value="PPR"/>
    <property type="match status" value="9"/>
</dbReference>
<evidence type="ECO:0000256" key="6">
    <source>
        <dbReference type="ARBA" id="ARBA00007626"/>
    </source>
</evidence>
<evidence type="ECO:0000256" key="12">
    <source>
        <dbReference type="ARBA" id="ARBA00022942"/>
    </source>
</evidence>
<feature type="modified residue" description="N6-lipoyllysine" evidence="16">
    <location>
        <position position="924"/>
    </location>
</feature>
<dbReference type="InterPro" id="IPR002930">
    <property type="entry name" value="GCV_H"/>
</dbReference>
<sequence length="991" mass="110262">MGDSQYSFSLTTFSPSGKLVQIEHALTAVGSGQTSLGIKAANGVVIATEKKLPSILVDEASVQKIQSLTPNIGLVYSGMGPDFRVLVRKSRKQAEQYHRLYKEPIPVTQLVRETAAVMQEFTQSGGVRPFGVSLLVAGFDDSGPQLYQVDPSGSYFSWKASAMGKNVSNAKTFLEKRYTEDMELDDAVHTAILTLKEGFEGQISGKNIEIGIIGTDKKFRVLTPAEIEDYLAEVELIAERAISYIFVAPRSCKSDARWKAKSSSSRAVEKSKGDGLYIDKRGKFRSFNNKKLSRKRCGSLRGRGWKYGSGFVDGVFPVMSPTGQQILDFVQKEVDRNSIWEILDTLPASHTIWDDIINVAVQLRLNKQWGSIILICEWILYKSSFKPDVICYNLLIDAYGQKSQHKDAESTYLELLEARCIPTEDTYALLLKAYCKSGLFDKAEAIFGEMRKYGLPPSAIVFDAYINGLLKGGDPQKAVEIFQRMKRDQCQPSTETYTMLINLYGKERKSFMALKLFQEMKSQKCRPNICTYTALVNAFARDGLCEKAEEIFEQMQGAGYEPDVYAYNALMEAYSRAGFPYGAAEIFSLMQHMGCEPDRASYNIMVDAYGRAGLREDEMKLFRGTIVIAIETDTTESVFVRYILNPIVFTMLSFFSVCISDAQAAFEEMKRLGITPTVKSHMLLLSAYSKAGNVSKCEDIVNQMQESGLELDTFVINSMLNLYGRLGQLEKMEEVLTAMETGPYAADISTYNILINIYGQAGFFDKMEELFQSLPLKNLKPDVVTWTSRLGAYSRKKLYTRCLEIFEEMIDAGCNPDAGTARVLLGACSSDDQTEQVSTVIRSMHKEVAVGIKGCFLPQNPNRPQRDLKYADSHEWVKVDGNSATVGITDHAQDHLGDVVYVELPEVGASVKQGEGFGAVESVKATSDVYSPVSGKVVEVNEELSNSPGLVNASPYEGGWIMKVEINDSGELNKLLDSEKYTKFCEEEDAH</sequence>
<dbReference type="NCBIfam" id="TIGR00527">
    <property type="entry name" value="gcvH"/>
    <property type="match status" value="1"/>
</dbReference>
<feature type="domain" description="Lipoyl-binding" evidence="19">
    <location>
        <begin position="883"/>
        <end position="965"/>
    </location>
</feature>
<dbReference type="STRING" id="3750.A0A498IWY7"/>
<feature type="repeat" description="PPR" evidence="17">
    <location>
        <begin position="423"/>
        <end position="457"/>
    </location>
</feature>
<feature type="repeat" description="PPR" evidence="17">
    <location>
        <begin position="528"/>
        <end position="562"/>
    </location>
</feature>
<dbReference type="InterPro" id="IPR011053">
    <property type="entry name" value="Single_hybrid_motif"/>
</dbReference>
<dbReference type="InterPro" id="IPR003016">
    <property type="entry name" value="2-oxoA_DH_lipoyl-BS"/>
</dbReference>
<dbReference type="InterPro" id="IPR023332">
    <property type="entry name" value="Proteasome_alpha-type"/>
</dbReference>
<dbReference type="PROSITE" id="PS00189">
    <property type="entry name" value="LIPOYL"/>
    <property type="match status" value="1"/>
</dbReference>
<evidence type="ECO:0000256" key="13">
    <source>
        <dbReference type="ARBA" id="ARBA00022946"/>
    </source>
</evidence>